<feature type="chain" id="PRO_5043753101" evidence="2">
    <location>
        <begin position="19"/>
        <end position="85"/>
    </location>
</feature>
<evidence type="ECO:0000313" key="3">
    <source>
        <dbReference type="EMBL" id="GMS99223.1"/>
    </source>
</evidence>
<feature type="region of interest" description="Disordered" evidence="1">
    <location>
        <begin position="43"/>
        <end position="85"/>
    </location>
</feature>
<gene>
    <name evidence="3" type="ORF">PENTCL1PPCAC_21398</name>
</gene>
<dbReference type="EMBL" id="BTSX01000005">
    <property type="protein sequence ID" value="GMS99223.1"/>
    <property type="molecule type" value="Genomic_DNA"/>
</dbReference>
<sequence length="85" mass="8970">MRFLTVFLIVSCFAASEAYFGEGAVQGTGDFFTSLMDKLKGLTGGNEVAPPAGGNSSLPDPGPISENYPMFQEPRPTSPAPVEKK</sequence>
<accession>A0AAV5TXF5</accession>
<feature type="signal peptide" evidence="2">
    <location>
        <begin position="1"/>
        <end position="18"/>
    </location>
</feature>
<evidence type="ECO:0000256" key="2">
    <source>
        <dbReference type="SAM" id="SignalP"/>
    </source>
</evidence>
<evidence type="ECO:0000256" key="1">
    <source>
        <dbReference type="SAM" id="MobiDB-lite"/>
    </source>
</evidence>
<keyword evidence="2" id="KW-0732">Signal</keyword>
<evidence type="ECO:0000313" key="4">
    <source>
        <dbReference type="Proteomes" id="UP001432027"/>
    </source>
</evidence>
<proteinExistence type="predicted"/>
<comment type="caution">
    <text evidence="3">The sequence shown here is derived from an EMBL/GenBank/DDBJ whole genome shotgun (WGS) entry which is preliminary data.</text>
</comment>
<name>A0AAV5TXF5_9BILA</name>
<keyword evidence="4" id="KW-1185">Reference proteome</keyword>
<organism evidence="3 4">
    <name type="scientific">Pristionchus entomophagus</name>
    <dbReference type="NCBI Taxonomy" id="358040"/>
    <lineage>
        <taxon>Eukaryota</taxon>
        <taxon>Metazoa</taxon>
        <taxon>Ecdysozoa</taxon>
        <taxon>Nematoda</taxon>
        <taxon>Chromadorea</taxon>
        <taxon>Rhabditida</taxon>
        <taxon>Rhabditina</taxon>
        <taxon>Diplogasteromorpha</taxon>
        <taxon>Diplogasteroidea</taxon>
        <taxon>Neodiplogasteridae</taxon>
        <taxon>Pristionchus</taxon>
    </lineage>
</organism>
<dbReference type="AlphaFoldDB" id="A0AAV5TXF5"/>
<protein>
    <submittedName>
        <fullName evidence="3">Uncharacterized protein</fullName>
    </submittedName>
</protein>
<reference evidence="3" key="1">
    <citation type="submission" date="2023-10" db="EMBL/GenBank/DDBJ databases">
        <title>Genome assembly of Pristionchus species.</title>
        <authorList>
            <person name="Yoshida K."/>
            <person name="Sommer R.J."/>
        </authorList>
    </citation>
    <scope>NUCLEOTIDE SEQUENCE</scope>
    <source>
        <strain evidence="3">RS0144</strain>
    </source>
</reference>
<dbReference type="Proteomes" id="UP001432027">
    <property type="component" value="Unassembled WGS sequence"/>
</dbReference>